<evidence type="ECO:0000256" key="6">
    <source>
        <dbReference type="ARBA" id="ARBA00022801"/>
    </source>
</evidence>
<keyword evidence="12" id="KW-1185">Reference proteome</keyword>
<evidence type="ECO:0000256" key="2">
    <source>
        <dbReference type="ARBA" id="ARBA00022475"/>
    </source>
</evidence>
<feature type="active site" evidence="9">
    <location>
        <position position="147"/>
    </location>
</feature>
<dbReference type="OrthoDB" id="4308908at2"/>
<comment type="similarity">
    <text evidence="1 9 10">Belongs to the peptidase A8 family.</text>
</comment>
<name>G2G9U4_9ACTN</name>
<dbReference type="RefSeq" id="WP_007494370.1">
    <property type="nucleotide sequence ID" value="NZ_AGBF01000025.1"/>
</dbReference>
<keyword evidence="5 9" id="KW-0064">Aspartyl protease</keyword>
<keyword evidence="8 9" id="KW-0472">Membrane</keyword>
<feature type="transmembrane region" description="Helical" evidence="9">
    <location>
        <begin position="143"/>
        <end position="162"/>
    </location>
</feature>
<comment type="function">
    <text evidence="9">This protein specifically catalyzes the removal of signal peptides from prolipoproteins.</text>
</comment>
<evidence type="ECO:0000256" key="10">
    <source>
        <dbReference type="RuleBase" id="RU004181"/>
    </source>
</evidence>
<sequence length="176" mass="18137">MTETHPAPTDVSPAAPRRGAGRRRIAALALAVAVAGGDLGAKAWAERALPGDPIPLGLLELRLAYNPGVAFSMGGNLPSWVVIAVTGVITAFVAIVGWRLAPKSWAAAGAAAFILGGAAANLIDRAGDGVVTDYLHTGWWPTFNMADVFIVTGGIAVAILAWRYPDEEPEKAESAA</sequence>
<evidence type="ECO:0000313" key="12">
    <source>
        <dbReference type="Proteomes" id="UP000004217"/>
    </source>
</evidence>
<dbReference type="GO" id="GO:0005886">
    <property type="term" value="C:plasma membrane"/>
    <property type="evidence" value="ECO:0007669"/>
    <property type="project" value="UniProtKB-SubCell"/>
</dbReference>
<dbReference type="GO" id="GO:0006508">
    <property type="term" value="P:proteolysis"/>
    <property type="evidence" value="ECO:0007669"/>
    <property type="project" value="UniProtKB-KW"/>
</dbReference>
<comment type="caution">
    <text evidence="9">Lacks conserved residue(s) required for the propagation of feature annotation.</text>
</comment>
<evidence type="ECO:0000313" key="11">
    <source>
        <dbReference type="EMBL" id="EGX59766.1"/>
    </source>
</evidence>
<dbReference type="AlphaFoldDB" id="G2G9U4"/>
<dbReference type="PANTHER" id="PTHR33695">
    <property type="entry name" value="LIPOPROTEIN SIGNAL PEPTIDASE"/>
    <property type="match status" value="1"/>
</dbReference>
<protein>
    <recommendedName>
        <fullName evidence="9">Lipoprotein signal peptidase</fullName>
        <ecNumber evidence="9">3.4.23.36</ecNumber>
    </recommendedName>
    <alternativeName>
        <fullName evidence="9">Prolipoprotein signal peptidase</fullName>
    </alternativeName>
    <alternativeName>
        <fullName evidence="9">Signal peptidase II</fullName>
        <shortName evidence="9">SPase II</shortName>
    </alternativeName>
</protein>
<proteinExistence type="inferred from homology"/>
<evidence type="ECO:0000256" key="7">
    <source>
        <dbReference type="ARBA" id="ARBA00022989"/>
    </source>
</evidence>
<keyword evidence="7 9" id="KW-1133">Transmembrane helix</keyword>
<dbReference type="Proteomes" id="UP000004217">
    <property type="component" value="Unassembled WGS sequence"/>
</dbReference>
<dbReference type="InterPro" id="IPR001872">
    <property type="entry name" value="Peptidase_A8"/>
</dbReference>
<comment type="caution">
    <text evidence="11">The sequence shown here is derived from an EMBL/GenBank/DDBJ whole genome shotgun (WGS) entry which is preliminary data.</text>
</comment>
<dbReference type="GO" id="GO:0004190">
    <property type="term" value="F:aspartic-type endopeptidase activity"/>
    <property type="evidence" value="ECO:0007669"/>
    <property type="project" value="UniProtKB-UniRule"/>
</dbReference>
<evidence type="ECO:0000256" key="1">
    <source>
        <dbReference type="ARBA" id="ARBA00006139"/>
    </source>
</evidence>
<dbReference type="HAMAP" id="MF_00161">
    <property type="entry name" value="LspA"/>
    <property type="match status" value="1"/>
</dbReference>
<keyword evidence="6 9" id="KW-0378">Hydrolase</keyword>
<feature type="transmembrane region" description="Helical" evidence="9">
    <location>
        <begin position="77"/>
        <end position="98"/>
    </location>
</feature>
<keyword evidence="4 9" id="KW-0812">Transmembrane</keyword>
<dbReference type="UniPathway" id="UPA00665"/>
<keyword evidence="3 9" id="KW-0645">Protease</keyword>
<evidence type="ECO:0000256" key="9">
    <source>
        <dbReference type="HAMAP-Rule" id="MF_00161"/>
    </source>
</evidence>
<keyword evidence="2 9" id="KW-1003">Cell membrane</keyword>
<evidence type="ECO:0000256" key="8">
    <source>
        <dbReference type="ARBA" id="ARBA00023136"/>
    </source>
</evidence>
<comment type="catalytic activity">
    <reaction evidence="9">
        <text>Release of signal peptides from bacterial membrane prolipoproteins. Hydrolyzes -Xaa-Yaa-Zaa-|-(S,diacylglyceryl)Cys-, in which Xaa is hydrophobic (preferably Leu), and Yaa (Ala or Ser) and Zaa (Gly or Ala) have small, neutral side chains.</text>
        <dbReference type="EC" id="3.4.23.36"/>
    </reaction>
</comment>
<evidence type="ECO:0000256" key="5">
    <source>
        <dbReference type="ARBA" id="ARBA00022750"/>
    </source>
</evidence>
<comment type="pathway">
    <text evidence="9">Protein modification; lipoprotein biosynthesis (signal peptide cleavage).</text>
</comment>
<dbReference type="PATRIC" id="fig|700597.3.peg.2218"/>
<dbReference type="EMBL" id="AGBF01000025">
    <property type="protein sequence ID" value="EGX59766.1"/>
    <property type="molecule type" value="Genomic_DNA"/>
</dbReference>
<dbReference type="PRINTS" id="PR00781">
    <property type="entry name" value="LIPOSIGPTASE"/>
</dbReference>
<gene>
    <name evidence="9" type="primary">lspA</name>
    <name evidence="11" type="ORF">SZN_11323</name>
</gene>
<dbReference type="PANTHER" id="PTHR33695:SF1">
    <property type="entry name" value="LIPOPROTEIN SIGNAL PEPTIDASE"/>
    <property type="match status" value="1"/>
</dbReference>
<evidence type="ECO:0000256" key="3">
    <source>
        <dbReference type="ARBA" id="ARBA00022670"/>
    </source>
</evidence>
<evidence type="ECO:0000256" key="4">
    <source>
        <dbReference type="ARBA" id="ARBA00022692"/>
    </source>
</evidence>
<feature type="active site" evidence="9">
    <location>
        <position position="133"/>
    </location>
</feature>
<dbReference type="Pfam" id="PF01252">
    <property type="entry name" value="Peptidase_A8"/>
    <property type="match status" value="1"/>
</dbReference>
<dbReference type="EC" id="3.4.23.36" evidence="9"/>
<reference evidence="11 12" key="1">
    <citation type="submission" date="2011-08" db="EMBL/GenBank/DDBJ databases">
        <authorList>
            <person name="Lin Y."/>
            <person name="Hao X."/>
            <person name="Johnstone L."/>
            <person name="Miller S.J."/>
            <person name="Wei G."/>
            <person name="Rensing C."/>
        </authorList>
    </citation>
    <scope>NUCLEOTIDE SEQUENCE [LARGE SCALE GENOMIC DNA]</scope>
    <source>
        <strain evidence="11 12">K42</strain>
    </source>
</reference>
<organism evidence="11 12">
    <name type="scientific">Streptomyces zinciresistens K42</name>
    <dbReference type="NCBI Taxonomy" id="700597"/>
    <lineage>
        <taxon>Bacteria</taxon>
        <taxon>Bacillati</taxon>
        <taxon>Actinomycetota</taxon>
        <taxon>Actinomycetes</taxon>
        <taxon>Kitasatosporales</taxon>
        <taxon>Streptomycetaceae</taxon>
        <taxon>Streptomyces</taxon>
    </lineage>
</organism>
<feature type="transmembrane region" description="Helical" evidence="9">
    <location>
        <begin position="105"/>
        <end position="123"/>
    </location>
</feature>
<accession>G2G9U4</accession>
<comment type="subcellular location">
    <subcellularLocation>
        <location evidence="9">Cell membrane</location>
        <topology evidence="9">Multi-pass membrane protein</topology>
    </subcellularLocation>
</comment>